<dbReference type="OrthoDB" id="1928087at2759"/>
<dbReference type="GO" id="GO:0051598">
    <property type="term" value="P:meiotic recombination checkpoint signaling"/>
    <property type="evidence" value="ECO:0007669"/>
    <property type="project" value="TreeGrafter"/>
</dbReference>
<dbReference type="InterPro" id="IPR003511">
    <property type="entry name" value="HORMA_dom"/>
</dbReference>
<evidence type="ECO:0000256" key="5">
    <source>
        <dbReference type="ARBA" id="ARBA00023254"/>
    </source>
</evidence>
<dbReference type="GO" id="GO:0007130">
    <property type="term" value="P:synaptonemal complex assembly"/>
    <property type="evidence" value="ECO:0007669"/>
    <property type="project" value="TreeGrafter"/>
</dbReference>
<dbReference type="Proteomes" id="UP000092993">
    <property type="component" value="Unassembled WGS sequence"/>
</dbReference>
<evidence type="ECO:0000256" key="3">
    <source>
        <dbReference type="ARBA" id="ARBA00022454"/>
    </source>
</evidence>
<feature type="domain" description="HORMA" evidence="7">
    <location>
        <begin position="36"/>
        <end position="159"/>
    </location>
</feature>
<dbReference type="STRING" id="5627.A0A1C7LMK5"/>
<evidence type="ECO:0000259" key="7">
    <source>
        <dbReference type="Pfam" id="PF02301"/>
    </source>
</evidence>
<protein>
    <recommendedName>
        <fullName evidence="7">HORMA domain-containing protein</fullName>
    </recommendedName>
</protein>
<comment type="subcellular location">
    <subcellularLocation>
        <location evidence="2">Chromosome</location>
    </subcellularLocation>
    <subcellularLocation>
        <location evidence="1">Nucleus</location>
    </subcellularLocation>
</comment>
<dbReference type="Gene3D" id="3.30.900.10">
    <property type="entry name" value="HORMA domain"/>
    <property type="match status" value="1"/>
</dbReference>
<comment type="caution">
    <text evidence="8">The sequence shown here is derived from an EMBL/GenBank/DDBJ whole genome shotgun (WGS) entry which is preliminary data.</text>
</comment>
<dbReference type="Pfam" id="PF02301">
    <property type="entry name" value="HORMA"/>
    <property type="match status" value="1"/>
</dbReference>
<gene>
    <name evidence="8" type="ORF">A0H81_14343</name>
</gene>
<dbReference type="PANTHER" id="PTHR48225:SF7">
    <property type="entry name" value="MEIOSIS-SPECIFIC PROTEIN HOP1"/>
    <property type="match status" value="1"/>
</dbReference>
<feature type="non-terminal residue" evidence="8">
    <location>
        <position position="915"/>
    </location>
</feature>
<dbReference type="InterPro" id="IPR011011">
    <property type="entry name" value="Znf_FYVE_PHD"/>
</dbReference>
<feature type="region of interest" description="Disordered" evidence="6">
    <location>
        <begin position="460"/>
        <end position="506"/>
    </location>
</feature>
<proteinExistence type="predicted"/>
<reference evidence="8 9" key="1">
    <citation type="submission" date="2016-03" db="EMBL/GenBank/DDBJ databases">
        <title>Whole genome sequencing of Grifola frondosa 9006-11.</title>
        <authorList>
            <person name="Min B."/>
            <person name="Park H."/>
            <person name="Kim J.-G."/>
            <person name="Cho H."/>
            <person name="Oh Y.-L."/>
            <person name="Kong W.-S."/>
            <person name="Choi I.-G."/>
        </authorList>
    </citation>
    <scope>NUCLEOTIDE SEQUENCE [LARGE SCALE GENOMIC DNA]</scope>
    <source>
        <strain evidence="8 9">9006-11</strain>
    </source>
</reference>
<evidence type="ECO:0000256" key="6">
    <source>
        <dbReference type="SAM" id="MobiDB-lite"/>
    </source>
</evidence>
<dbReference type="Gene3D" id="3.30.40.10">
    <property type="entry name" value="Zinc/RING finger domain, C3HC4 (zinc finger)"/>
    <property type="match status" value="1"/>
</dbReference>
<feature type="compositionally biased region" description="Basic residues" evidence="6">
    <location>
        <begin position="758"/>
        <end position="778"/>
    </location>
</feature>
<feature type="region of interest" description="Disordered" evidence="6">
    <location>
        <begin position="85"/>
        <end position="107"/>
    </location>
</feature>
<name>A0A1C7LMK5_GRIFR</name>
<keyword evidence="4" id="KW-0539">Nucleus</keyword>
<evidence type="ECO:0000256" key="2">
    <source>
        <dbReference type="ARBA" id="ARBA00004286"/>
    </source>
</evidence>
<dbReference type="EMBL" id="LUGG01000041">
    <property type="protein sequence ID" value="OBZ65788.1"/>
    <property type="molecule type" value="Genomic_DNA"/>
</dbReference>
<keyword evidence="5" id="KW-0469">Meiosis</keyword>
<feature type="region of interest" description="Disordered" evidence="6">
    <location>
        <begin position="755"/>
        <end position="778"/>
    </location>
</feature>
<dbReference type="InterPro" id="IPR036570">
    <property type="entry name" value="HORMA_dom_sf"/>
</dbReference>
<dbReference type="AlphaFoldDB" id="A0A1C7LMK5"/>
<dbReference type="SUPFAM" id="SSF57903">
    <property type="entry name" value="FYVE/PHD zinc finger"/>
    <property type="match status" value="1"/>
</dbReference>
<dbReference type="OMA" id="CMGYHSA"/>
<evidence type="ECO:0000256" key="4">
    <source>
        <dbReference type="ARBA" id="ARBA00023242"/>
    </source>
</evidence>
<dbReference type="InterPro" id="IPR051294">
    <property type="entry name" value="HORMA_MeioticProgression"/>
</dbReference>
<dbReference type="GO" id="GO:0005694">
    <property type="term" value="C:chromosome"/>
    <property type="evidence" value="ECO:0007669"/>
    <property type="project" value="UniProtKB-SubCell"/>
</dbReference>
<keyword evidence="9" id="KW-1185">Reference proteome</keyword>
<evidence type="ECO:0000313" key="9">
    <source>
        <dbReference type="Proteomes" id="UP000092993"/>
    </source>
</evidence>
<dbReference type="GO" id="GO:0005634">
    <property type="term" value="C:nucleus"/>
    <property type="evidence" value="ECO:0007669"/>
    <property type="project" value="UniProtKB-SubCell"/>
</dbReference>
<sequence>MQAQIARTEQNQVFISHFDCECSANSWEGCITSQQSLQSIQTLLKAGLGCITYLRYSSIYALRRICFPQTTSLKFVLTCHYPATTSSSPESLSSQPSQSDGSFGSNDGRRNVSGFKIMTVTRGFTEEADKLLDFLENGIFDALQKQYLRSFVFAIYLYCKVSGTDTVIPVMTLGEDLMKLSLSGARKPNNLLSNATKGKCLLSERLSEFASLDHGRRLDSNQESHPSHNADGRVADVDLLHSSFSTVITLQTITSRLIFVRAMWRGISGSLPTHDEEEVPEKCSIGSIQTGYHGVGVQVTSVAGYLPSAEDNNAPFLGTTNGNSHQAPTLTPAEEATMRAQQVEAQLQDAIERRVVWDADNVLGDEDADGDDDTDLADLGSWRVKNSVLEYVAPIGIRDDAGNIVPLLREQQQQQQQQQKVDKHHNDLEALYAGTHESVPTRIAQLPKERVAQTQQLEYTQVIDSPIPTPSRSSSPPHTPTPKRQSAHLGSAQQSIGCTLPPSDLDPQSFASVSDVSQIQTIDTQFVKDIIMNGAATLDEDTEMLGWCNVLFLTGPVLTDMETQITPGNSNAESSIQSFSTIKGRTDITMPVMPPEMPIERKKDAKDGDDNLECDCGVLVEDCDLCMCESGCEKWFHLWCMGYHSTSDKRIPDVFACFDCRVKADQNWDLIVVHDLYPRMIARFRDLAILRRAIKLFETHNPDSLSAFTKLIGCDTTVAGQLFKRLEIEVSAYRRSGFIALEIQETDDTGILETTTTRSHRRKTGKNSKARGSQRRKNIQKPKYVFVRASVNGKLYQDYFNPDPEVEKTLLGLSDLFTNGLQHRRNVIEPISLLGVQATSRLDAEHNDVDYAPGTQAESQTQEDPQTMQLAACHDTLRSADFGLKRKACGTSEQDMTKTGKKIKISIGPAVDLGD</sequence>
<evidence type="ECO:0000256" key="1">
    <source>
        <dbReference type="ARBA" id="ARBA00004123"/>
    </source>
</evidence>
<feature type="compositionally biased region" description="Low complexity" evidence="6">
    <location>
        <begin position="86"/>
        <end position="105"/>
    </location>
</feature>
<accession>A0A1C7LMK5</accession>
<keyword evidence="3" id="KW-0158">Chromosome</keyword>
<dbReference type="InterPro" id="IPR013083">
    <property type="entry name" value="Znf_RING/FYVE/PHD"/>
</dbReference>
<organism evidence="8 9">
    <name type="scientific">Grifola frondosa</name>
    <name type="common">Maitake</name>
    <name type="synonym">Polyporus frondosus</name>
    <dbReference type="NCBI Taxonomy" id="5627"/>
    <lineage>
        <taxon>Eukaryota</taxon>
        <taxon>Fungi</taxon>
        <taxon>Dikarya</taxon>
        <taxon>Basidiomycota</taxon>
        <taxon>Agaricomycotina</taxon>
        <taxon>Agaricomycetes</taxon>
        <taxon>Polyporales</taxon>
        <taxon>Grifolaceae</taxon>
        <taxon>Grifola</taxon>
    </lineage>
</organism>
<dbReference type="PANTHER" id="PTHR48225">
    <property type="entry name" value="HORMA DOMAIN-CONTAINING PROTEIN 1"/>
    <property type="match status" value="1"/>
</dbReference>
<evidence type="ECO:0000313" key="8">
    <source>
        <dbReference type="EMBL" id="OBZ65788.1"/>
    </source>
</evidence>